<organism evidence="1 2">
    <name type="scientific">Candidatus Pseudobacter hemicellulosilyticus</name>
    <dbReference type="NCBI Taxonomy" id="3121375"/>
    <lineage>
        <taxon>Bacteria</taxon>
        <taxon>Pseudomonadati</taxon>
        <taxon>Bacteroidota</taxon>
        <taxon>Chitinophagia</taxon>
        <taxon>Chitinophagales</taxon>
        <taxon>Chitinophagaceae</taxon>
        <taxon>Pseudobacter</taxon>
    </lineage>
</organism>
<gene>
    <name evidence="1" type="ORF">P0Y53_19990</name>
</gene>
<dbReference type="InterPro" id="IPR016024">
    <property type="entry name" value="ARM-type_fold"/>
</dbReference>
<evidence type="ECO:0000313" key="2">
    <source>
        <dbReference type="Proteomes" id="UP001220610"/>
    </source>
</evidence>
<dbReference type="EMBL" id="CP119311">
    <property type="protein sequence ID" value="WEK34774.1"/>
    <property type="molecule type" value="Genomic_DNA"/>
</dbReference>
<sequence>MDLRQTLLLPHSVDRRNQVISYVGKDPVRFKALASLFFSREQAIASKAGWAMGYIVQESPELLNPWFRQLIKLLEDPKAEEALHRHSVRMLQHVSIPERYHGQVMNTCFNWIADIQAPVAVKAFSLTVLHQLSQQYPDIRPELALIIRERWDQETAAFRSRGKKILKAIDK</sequence>
<reference evidence="1" key="1">
    <citation type="submission" date="2023-03" db="EMBL/GenBank/DDBJ databases">
        <title>Andean soil-derived lignocellulolytic bacterial consortium as a source of novel taxa and putative plastic-active enzymes.</title>
        <authorList>
            <person name="Diaz-Garcia L."/>
            <person name="Chuvochina M."/>
            <person name="Feuerriegel G."/>
            <person name="Bunk B."/>
            <person name="Sproer C."/>
            <person name="Streit W.R."/>
            <person name="Rodriguez L.M."/>
            <person name="Overmann J."/>
            <person name="Jimenez D.J."/>
        </authorList>
    </citation>
    <scope>NUCLEOTIDE SEQUENCE</scope>
    <source>
        <strain evidence="1">MAG 7</strain>
    </source>
</reference>
<evidence type="ECO:0000313" key="1">
    <source>
        <dbReference type="EMBL" id="WEK34774.1"/>
    </source>
</evidence>
<dbReference type="AlphaFoldDB" id="A0AAJ6BGI0"/>
<dbReference type="Proteomes" id="UP001220610">
    <property type="component" value="Chromosome"/>
</dbReference>
<name>A0AAJ6BGI0_9BACT</name>
<proteinExistence type="predicted"/>
<protein>
    <submittedName>
        <fullName evidence="1">Uncharacterized protein</fullName>
    </submittedName>
</protein>
<dbReference type="SUPFAM" id="SSF48371">
    <property type="entry name" value="ARM repeat"/>
    <property type="match status" value="1"/>
</dbReference>
<accession>A0AAJ6BGI0</accession>